<accession>A0A0A9HEM6</accession>
<feature type="region of interest" description="Disordered" evidence="1">
    <location>
        <begin position="1"/>
        <end position="42"/>
    </location>
</feature>
<sequence>MPTTSRDIKRSKTKLEPTANRDKSPAKRTIVMGSGPNRQAPT</sequence>
<reference evidence="2" key="1">
    <citation type="submission" date="2014-09" db="EMBL/GenBank/DDBJ databases">
        <authorList>
            <person name="Magalhaes I.L.F."/>
            <person name="Oliveira U."/>
            <person name="Santos F.R."/>
            <person name="Vidigal T.H.D.A."/>
            <person name="Brescovit A.D."/>
            <person name="Santos A.J."/>
        </authorList>
    </citation>
    <scope>NUCLEOTIDE SEQUENCE</scope>
    <source>
        <tissue evidence="2">Shoot tissue taken approximately 20 cm above the soil surface</tissue>
    </source>
</reference>
<dbReference type="AlphaFoldDB" id="A0A0A9HEM6"/>
<dbReference type="EMBL" id="GBRH01163627">
    <property type="protein sequence ID" value="JAE34269.1"/>
    <property type="molecule type" value="Transcribed_RNA"/>
</dbReference>
<protein>
    <submittedName>
        <fullName evidence="2">Uncharacterized protein</fullName>
    </submittedName>
</protein>
<name>A0A0A9HEM6_ARUDO</name>
<evidence type="ECO:0000313" key="2">
    <source>
        <dbReference type="EMBL" id="JAE34269.1"/>
    </source>
</evidence>
<reference evidence="2" key="2">
    <citation type="journal article" date="2015" name="Data Brief">
        <title>Shoot transcriptome of the giant reed, Arundo donax.</title>
        <authorList>
            <person name="Barrero R.A."/>
            <person name="Guerrero F.D."/>
            <person name="Moolhuijzen P."/>
            <person name="Goolsby J.A."/>
            <person name="Tidwell J."/>
            <person name="Bellgard S.E."/>
            <person name="Bellgard M.I."/>
        </authorList>
    </citation>
    <scope>NUCLEOTIDE SEQUENCE</scope>
    <source>
        <tissue evidence="2">Shoot tissue taken approximately 20 cm above the soil surface</tissue>
    </source>
</reference>
<organism evidence="2">
    <name type="scientific">Arundo donax</name>
    <name type="common">Giant reed</name>
    <name type="synonym">Donax arundinaceus</name>
    <dbReference type="NCBI Taxonomy" id="35708"/>
    <lineage>
        <taxon>Eukaryota</taxon>
        <taxon>Viridiplantae</taxon>
        <taxon>Streptophyta</taxon>
        <taxon>Embryophyta</taxon>
        <taxon>Tracheophyta</taxon>
        <taxon>Spermatophyta</taxon>
        <taxon>Magnoliopsida</taxon>
        <taxon>Liliopsida</taxon>
        <taxon>Poales</taxon>
        <taxon>Poaceae</taxon>
        <taxon>PACMAD clade</taxon>
        <taxon>Arundinoideae</taxon>
        <taxon>Arundineae</taxon>
        <taxon>Arundo</taxon>
    </lineage>
</organism>
<feature type="compositionally biased region" description="Basic and acidic residues" evidence="1">
    <location>
        <begin position="1"/>
        <end position="25"/>
    </location>
</feature>
<proteinExistence type="predicted"/>
<evidence type="ECO:0000256" key="1">
    <source>
        <dbReference type="SAM" id="MobiDB-lite"/>
    </source>
</evidence>